<dbReference type="STRING" id="1409788.NC99_25130"/>
<comment type="caution">
    <text evidence="1">The sequence shown here is derived from an EMBL/GenBank/DDBJ whole genome shotgun (WGS) entry which is preliminary data.</text>
</comment>
<name>A0A0L8V879_9BACT</name>
<dbReference type="AlphaFoldDB" id="A0A0L8V879"/>
<organism evidence="1 2">
    <name type="scientific">Sunxiuqinia dokdonensis</name>
    <dbReference type="NCBI Taxonomy" id="1409788"/>
    <lineage>
        <taxon>Bacteria</taxon>
        <taxon>Pseudomonadati</taxon>
        <taxon>Bacteroidota</taxon>
        <taxon>Bacteroidia</taxon>
        <taxon>Marinilabiliales</taxon>
        <taxon>Prolixibacteraceae</taxon>
        <taxon>Sunxiuqinia</taxon>
    </lineage>
</organism>
<accession>A0A0L8V879</accession>
<sequence length="46" mass="5256">METPKKAKKLTQAFQIRNKAASGTSFHNFFNNNSFKNVLKMITPIL</sequence>
<evidence type="ECO:0000313" key="1">
    <source>
        <dbReference type="EMBL" id="KOH44675.1"/>
    </source>
</evidence>
<reference evidence="2" key="1">
    <citation type="submission" date="2015-07" db="EMBL/GenBank/DDBJ databases">
        <title>Genome sequencing of Sunxiuqinia dokdonensis strain SK.</title>
        <authorList>
            <person name="Ahn S."/>
            <person name="Kim B.-C."/>
        </authorList>
    </citation>
    <scope>NUCLEOTIDE SEQUENCE [LARGE SCALE GENOMIC DNA]</scope>
    <source>
        <strain evidence="2">SK</strain>
    </source>
</reference>
<proteinExistence type="predicted"/>
<dbReference type="Proteomes" id="UP000036958">
    <property type="component" value="Unassembled WGS sequence"/>
</dbReference>
<gene>
    <name evidence="1" type="ORF">NC99_25130</name>
</gene>
<keyword evidence="2" id="KW-1185">Reference proteome</keyword>
<protein>
    <submittedName>
        <fullName evidence="1">Uncharacterized protein</fullName>
    </submittedName>
</protein>
<dbReference type="EMBL" id="LGIA01000156">
    <property type="protein sequence ID" value="KOH44675.1"/>
    <property type="molecule type" value="Genomic_DNA"/>
</dbReference>
<evidence type="ECO:0000313" key="2">
    <source>
        <dbReference type="Proteomes" id="UP000036958"/>
    </source>
</evidence>